<reference evidence="5" key="1">
    <citation type="submission" date="2016-12" db="EMBL/GenBank/DDBJ databases">
        <authorList>
            <person name="Rodrigo-Torres L."/>
            <person name="Arahal R.D."/>
            <person name="Lucena T."/>
        </authorList>
    </citation>
    <scope>NUCLEOTIDE SEQUENCE [LARGE SCALE GENOMIC DNA]</scope>
</reference>
<dbReference type="GO" id="GO:0006527">
    <property type="term" value="P:L-arginine catabolic process"/>
    <property type="evidence" value="ECO:0007669"/>
    <property type="project" value="InterPro"/>
</dbReference>
<sequence length="343" mass="38950">MIILRPARQGDIQQIEQLAHDSGTQVSTLPAERSFLVEKVSHSLDSFRQEVLSPGEESYFFVLEETVTGQILGTGGIVALAGFQEPFYAFRNDILIHSSRALKIHSRIHALTLTHDLSDHSQLCSFYVVPALRDSFYPALVTLGRLMFMSVQKERFAEDWMAVLPGIEDASGRAPFWDHVGRKFFRLPYHEVEHYNSTLDRTFIAELMPHHPLYVPLINEEAQAVMGQVHPESELQYRLLFDQGFEADKYVEIFDAGPILTARKSTLNLWQNIHQCKIKTKALAKTCQYLIGMTTKEQEFQAAIIDAWQDGKTLFVSDATLVNTLGLETDQSVWCLPLDPQHS</sequence>
<dbReference type="InterPro" id="IPR007041">
    <property type="entry name" value="Arg_succinylTrfase_AstA/AruG"/>
</dbReference>
<dbReference type="RefSeq" id="WP_073583412.1">
    <property type="nucleotide sequence ID" value="NZ_AP024898.1"/>
</dbReference>
<accession>A0A1M7YWQ1</accession>
<dbReference type="SUPFAM" id="SSF55729">
    <property type="entry name" value="Acyl-CoA N-acyltransferases (Nat)"/>
    <property type="match status" value="1"/>
</dbReference>
<dbReference type="PANTHER" id="PTHR30420:SF1">
    <property type="entry name" value="ARGININE N-SUCCINYLTRANSFERASE"/>
    <property type="match status" value="1"/>
</dbReference>
<dbReference type="OrthoDB" id="21121at2"/>
<keyword evidence="5" id="KW-1185">Reference proteome</keyword>
<organism evidence="4 5">
    <name type="scientific">Vibrio quintilis</name>
    <dbReference type="NCBI Taxonomy" id="1117707"/>
    <lineage>
        <taxon>Bacteria</taxon>
        <taxon>Pseudomonadati</taxon>
        <taxon>Pseudomonadota</taxon>
        <taxon>Gammaproteobacteria</taxon>
        <taxon>Vibrionales</taxon>
        <taxon>Vibrionaceae</taxon>
        <taxon>Vibrio</taxon>
    </lineage>
</organism>
<dbReference type="Proteomes" id="UP000184600">
    <property type="component" value="Unassembled WGS sequence"/>
</dbReference>
<dbReference type="STRING" id="1117707.VQ7734_02712"/>
<evidence type="ECO:0000256" key="3">
    <source>
        <dbReference type="ARBA" id="ARBA00023315"/>
    </source>
</evidence>
<evidence type="ECO:0000313" key="4">
    <source>
        <dbReference type="EMBL" id="SHO56943.1"/>
    </source>
</evidence>
<evidence type="ECO:0000256" key="2">
    <source>
        <dbReference type="ARBA" id="ARBA00022679"/>
    </source>
</evidence>
<name>A0A1M7YWQ1_9VIBR</name>
<dbReference type="EC" id="2.3.1.109" evidence="4"/>
<dbReference type="AlphaFoldDB" id="A0A1M7YWQ1"/>
<dbReference type="Pfam" id="PF04958">
    <property type="entry name" value="AstA"/>
    <property type="match status" value="1"/>
</dbReference>
<proteinExistence type="predicted"/>
<dbReference type="NCBIfam" id="TIGR03243">
    <property type="entry name" value="arg_catab_AOST"/>
    <property type="match status" value="1"/>
</dbReference>
<protein>
    <submittedName>
        <fullName evidence="4">Arginine N-succinyltransferase subunit alpha</fullName>
        <ecNumber evidence="4">2.3.1.109</ecNumber>
    </submittedName>
</protein>
<dbReference type="InterPro" id="IPR016181">
    <property type="entry name" value="Acyl_CoA_acyltransferase"/>
</dbReference>
<dbReference type="EMBL" id="FRFG01000031">
    <property type="protein sequence ID" value="SHO56943.1"/>
    <property type="molecule type" value="Genomic_DNA"/>
</dbReference>
<keyword evidence="2 4" id="KW-0808">Transferase</keyword>
<evidence type="ECO:0000256" key="1">
    <source>
        <dbReference type="ARBA" id="ARBA00022503"/>
    </source>
</evidence>
<gene>
    <name evidence="4" type="primary">astA_3</name>
    <name evidence="4" type="ORF">VQ7734_02712</name>
</gene>
<dbReference type="PANTHER" id="PTHR30420">
    <property type="entry name" value="N-SUCCINYLARGININE DIHYDROLASE"/>
    <property type="match status" value="1"/>
</dbReference>
<dbReference type="GO" id="GO:0008791">
    <property type="term" value="F:arginine N-succinyltransferase activity"/>
    <property type="evidence" value="ECO:0007669"/>
    <property type="project" value="UniProtKB-EC"/>
</dbReference>
<evidence type="ECO:0000313" key="5">
    <source>
        <dbReference type="Proteomes" id="UP000184600"/>
    </source>
</evidence>
<keyword evidence="1" id="KW-0056">Arginine metabolism</keyword>
<keyword evidence="3 4" id="KW-0012">Acyltransferase</keyword>